<dbReference type="AlphaFoldDB" id="A0A848CF68"/>
<sequence length="160" mass="17673">MVSLDDKVRALAVTAGWKSPRPGQDGSYSFRLEDGLDLKVFSPDGRLCFLLADLHALPEPGHGRDSLLRKVAGQQAGICRERASVVALERQEDAAARGLDGERLILQSRVPVDVPQQEFDDAVRDFLNDLAWWKKSLGDSPREELPPMFSMSGTFFGGVY</sequence>
<comment type="caution">
    <text evidence="1">The sequence shown here is derived from an EMBL/GenBank/DDBJ whole genome shotgun (WGS) entry which is preliminary data.</text>
</comment>
<organism evidence="1 2">
    <name type="scientific">Desulfovibrio piger</name>
    <dbReference type="NCBI Taxonomy" id="901"/>
    <lineage>
        <taxon>Bacteria</taxon>
        <taxon>Pseudomonadati</taxon>
        <taxon>Thermodesulfobacteriota</taxon>
        <taxon>Desulfovibrionia</taxon>
        <taxon>Desulfovibrionales</taxon>
        <taxon>Desulfovibrionaceae</taxon>
        <taxon>Desulfovibrio</taxon>
    </lineage>
</organism>
<dbReference type="Proteomes" id="UP000522333">
    <property type="component" value="Unassembled WGS sequence"/>
</dbReference>
<evidence type="ECO:0000313" key="2">
    <source>
        <dbReference type="Proteomes" id="UP000522333"/>
    </source>
</evidence>
<reference evidence="1 2" key="1">
    <citation type="submission" date="2020-04" db="EMBL/GenBank/DDBJ databases">
        <authorList>
            <person name="Hitch T.C.A."/>
            <person name="Wylensek D."/>
            <person name="Clavel T."/>
        </authorList>
    </citation>
    <scope>NUCLEOTIDE SEQUENCE [LARGE SCALE GENOMIC DNA]</scope>
    <source>
        <strain evidence="1 2">PG-251-APC-1</strain>
    </source>
</reference>
<accession>A0A848CF68</accession>
<proteinExistence type="predicted"/>
<evidence type="ECO:0000313" key="1">
    <source>
        <dbReference type="EMBL" id="NME51529.1"/>
    </source>
</evidence>
<gene>
    <name evidence="1" type="ORF">HF854_03045</name>
</gene>
<dbReference type="EMBL" id="JABAFY010000007">
    <property type="protein sequence ID" value="NME51529.1"/>
    <property type="molecule type" value="Genomic_DNA"/>
</dbReference>
<protein>
    <submittedName>
        <fullName evidence="1">Type III secretion system chaperone</fullName>
    </submittedName>
</protein>
<name>A0A848CF68_9BACT</name>
<dbReference type="RefSeq" id="WP_168934954.1">
    <property type="nucleotide sequence ID" value="NZ_CAMDEI010000083.1"/>
</dbReference>
<dbReference type="Gene3D" id="3.30.1460.10">
    <property type="match status" value="1"/>
</dbReference>